<dbReference type="SUPFAM" id="SSF54001">
    <property type="entry name" value="Cysteine proteinases"/>
    <property type="match status" value="1"/>
</dbReference>
<dbReference type="Gene3D" id="1.10.238.10">
    <property type="entry name" value="EF-hand"/>
    <property type="match status" value="1"/>
</dbReference>
<keyword evidence="9" id="KW-0862">Zinc</keyword>
<dbReference type="GO" id="GO:0006508">
    <property type="term" value="P:proteolysis"/>
    <property type="evidence" value="ECO:0007669"/>
    <property type="project" value="UniProtKB-KW"/>
</dbReference>
<dbReference type="PANTHER" id="PTHR10183">
    <property type="entry name" value="CALPAIN"/>
    <property type="match status" value="1"/>
</dbReference>
<feature type="active site" evidence="10 11">
    <location>
        <position position="388"/>
    </location>
</feature>
<evidence type="ECO:0000256" key="8">
    <source>
        <dbReference type="ARBA" id="ARBA00022807"/>
    </source>
</evidence>
<reference evidence="13 14" key="1">
    <citation type="submission" date="2014-06" db="EMBL/GenBank/DDBJ databases">
        <authorList>
            <person name="Swart Estienne"/>
        </authorList>
    </citation>
    <scope>NUCLEOTIDE SEQUENCE [LARGE SCALE GENOMIC DNA]</scope>
    <source>
        <strain evidence="13 14">130c</strain>
    </source>
</reference>
<evidence type="ECO:0000256" key="5">
    <source>
        <dbReference type="ARBA" id="ARBA00022737"/>
    </source>
</evidence>
<dbReference type="InterPro" id="IPR001300">
    <property type="entry name" value="Peptidase_C2_calpain_cat"/>
</dbReference>
<dbReference type="InterPro" id="IPR022684">
    <property type="entry name" value="Calpain_cysteine_protease"/>
</dbReference>
<dbReference type="Proteomes" id="UP000039865">
    <property type="component" value="Unassembled WGS sequence"/>
</dbReference>
<dbReference type="InterPro" id="IPR038765">
    <property type="entry name" value="Papain-like_cys_pep_sf"/>
</dbReference>
<keyword evidence="4" id="KW-0479">Metal-binding</keyword>
<dbReference type="OrthoDB" id="268518at2759"/>
<evidence type="ECO:0000259" key="12">
    <source>
        <dbReference type="PROSITE" id="PS50203"/>
    </source>
</evidence>
<keyword evidence="5" id="KW-0677">Repeat</keyword>
<evidence type="ECO:0000313" key="14">
    <source>
        <dbReference type="Proteomes" id="UP000039865"/>
    </source>
</evidence>
<dbReference type="CDD" id="cd00044">
    <property type="entry name" value="CysPc"/>
    <property type="match status" value="1"/>
</dbReference>
<dbReference type="Gene3D" id="3.90.70.10">
    <property type="entry name" value="Cysteine proteinases"/>
    <property type="match status" value="1"/>
</dbReference>
<dbReference type="FunFam" id="3.90.70.10:FF:000010">
    <property type="entry name" value="Calpain 15"/>
    <property type="match status" value="1"/>
</dbReference>
<dbReference type="SUPFAM" id="SSF47473">
    <property type="entry name" value="EF-hand"/>
    <property type="match status" value="1"/>
</dbReference>
<evidence type="ECO:0000256" key="6">
    <source>
        <dbReference type="ARBA" id="ARBA00022771"/>
    </source>
</evidence>
<keyword evidence="2" id="KW-0597">Phosphoprotein</keyword>
<dbReference type="InParanoid" id="A0A078B7R3"/>
<evidence type="ECO:0000256" key="10">
    <source>
        <dbReference type="PIRSR" id="PIRSR622684-1"/>
    </source>
</evidence>
<evidence type="ECO:0000313" key="13">
    <source>
        <dbReference type="EMBL" id="CDW90419.1"/>
    </source>
</evidence>
<dbReference type="GO" id="GO:0008270">
    <property type="term" value="F:zinc ion binding"/>
    <property type="evidence" value="ECO:0007669"/>
    <property type="project" value="UniProtKB-KW"/>
</dbReference>
<evidence type="ECO:0000256" key="1">
    <source>
        <dbReference type="ARBA" id="ARBA00007623"/>
    </source>
</evidence>
<comment type="similarity">
    <text evidence="1">Belongs to the peptidase C2 family.</text>
</comment>
<dbReference type="PROSITE" id="PS50203">
    <property type="entry name" value="CALPAIN_CAT"/>
    <property type="match status" value="1"/>
</dbReference>
<dbReference type="AlphaFoldDB" id="A0A078B7R3"/>
<dbReference type="GO" id="GO:0004198">
    <property type="term" value="F:calcium-dependent cysteine-type endopeptidase activity"/>
    <property type="evidence" value="ECO:0007669"/>
    <property type="project" value="InterPro"/>
</dbReference>
<keyword evidence="8 11" id="KW-0788">Thiol protease</keyword>
<keyword evidence="3 11" id="KW-0645">Protease</keyword>
<dbReference type="InterPro" id="IPR000169">
    <property type="entry name" value="Pept_cys_AS"/>
</dbReference>
<dbReference type="EMBL" id="CCKQ01018449">
    <property type="protein sequence ID" value="CDW90419.1"/>
    <property type="molecule type" value="Genomic_DNA"/>
</dbReference>
<name>A0A078B7R3_STYLE</name>
<feature type="domain" description="Calpain catalytic" evidence="12">
    <location>
        <begin position="159"/>
        <end position="464"/>
    </location>
</feature>
<dbReference type="PROSITE" id="PS00139">
    <property type="entry name" value="THIOL_PROTEASE_CYS"/>
    <property type="match status" value="1"/>
</dbReference>
<sequence length="826" mass="94740">MADTVSQEIGEGIILYKKVEPSFQNYEILDQTNVYTIETKLDKEVDILVDITGSEGASLANSYMTTKTVKLRPFAHEEVAQVKLFGDWLLRIKFTYTIKNAAKTQAIPKSLLNQQLQDGPRPNDIPSLIKFSKQLFETFPYDIMPLDAIRKKLREAGVNFLDIEFPPVDSSIFPPSEGQPFNQPIVWKRPNEFMVVDESQGLFAPEVFYKKIEPNDIKQGQLGDCWFMCALASLAEMPHLVERLFITQRYNEEGLYRLKICKNGEWMEVTVDDYFPCTSDGGPIFSRANGNELWVLLLEKAYAKIHGNYYTLRGGFANEGMMDLTGSPTECFDFEDPQSQEQISNGEFFRKLKQFDESGYLISSSTAGEDRWTETGGPTEQGGLVPGHAYSVIQVKEAYGNQLLNIRNPWGTFEWQGNWGDQSPLWTEQMKKAINPVFGDDGTFWMSFQDFVQHFRALNVCKVSDWEEIRVKGEFSTKISDLDSLARSRFCYEISVAQKQRVLIGIHQEDERIQDLIKRKPYIAIGVAILQRNARTGSLDLIYMKEFSAERQVELDVELEAGDYLILPRTSGCTMKRPPGAKGEYIKLTDNNSDLHPVADLCVRDIFRRLDKVLINNILEYSEFQEFYGRLNIHLTEDQFNKTISKKFCNNDEGGINRRGFVEFWKDAVKIQGESTVWRMFEKWGYDKDLYPFESRCFMLTIHSLKPIAIQIEEATSKKDYDGLVNQIILEKFGEELEQKPNVYRLLNKFSEQSYTFSYGLENLTSKPIEVTLDCNSSRNMVFSETSGKVTKVVEPGHIHFLMHAEAAPGAEEFARGSVCTYREVY</sequence>
<protein>
    <submittedName>
        <fullName evidence="13">Calpain family cysteine protease containing protein</fullName>
    </submittedName>
</protein>
<dbReference type="PRINTS" id="PR00704">
    <property type="entry name" value="CALPAIN"/>
</dbReference>
<accession>A0A078B7R3</accession>
<feature type="active site" evidence="10 11">
    <location>
        <position position="225"/>
    </location>
</feature>
<proteinExistence type="inferred from homology"/>
<gene>
    <name evidence="13" type="primary">Contig11397.g12181</name>
    <name evidence="13" type="ORF">STYLEM_19562</name>
</gene>
<keyword evidence="7 11" id="KW-0378">Hydrolase</keyword>
<keyword evidence="6" id="KW-0863">Zinc-finger</keyword>
<dbReference type="InterPro" id="IPR011992">
    <property type="entry name" value="EF-hand-dom_pair"/>
</dbReference>
<evidence type="ECO:0000256" key="3">
    <source>
        <dbReference type="ARBA" id="ARBA00022670"/>
    </source>
</evidence>
<evidence type="ECO:0000256" key="11">
    <source>
        <dbReference type="PROSITE-ProRule" id="PRU00239"/>
    </source>
</evidence>
<evidence type="ECO:0000256" key="9">
    <source>
        <dbReference type="ARBA" id="ARBA00022833"/>
    </source>
</evidence>
<evidence type="ECO:0000256" key="2">
    <source>
        <dbReference type="ARBA" id="ARBA00022553"/>
    </source>
</evidence>
<dbReference type="SMART" id="SM00230">
    <property type="entry name" value="CysPc"/>
    <property type="match status" value="1"/>
</dbReference>
<dbReference type="Pfam" id="PF00648">
    <property type="entry name" value="Peptidase_C2"/>
    <property type="match status" value="1"/>
</dbReference>
<evidence type="ECO:0000256" key="4">
    <source>
        <dbReference type="ARBA" id="ARBA00022723"/>
    </source>
</evidence>
<dbReference type="PANTHER" id="PTHR10183:SF379">
    <property type="entry name" value="CALPAIN-5"/>
    <property type="match status" value="1"/>
</dbReference>
<keyword evidence="14" id="KW-1185">Reference proteome</keyword>
<organism evidence="13 14">
    <name type="scientific">Stylonychia lemnae</name>
    <name type="common">Ciliate</name>
    <dbReference type="NCBI Taxonomy" id="5949"/>
    <lineage>
        <taxon>Eukaryota</taxon>
        <taxon>Sar</taxon>
        <taxon>Alveolata</taxon>
        <taxon>Ciliophora</taxon>
        <taxon>Intramacronucleata</taxon>
        <taxon>Spirotrichea</taxon>
        <taxon>Stichotrichia</taxon>
        <taxon>Sporadotrichida</taxon>
        <taxon>Oxytrichidae</taxon>
        <taxon>Stylonychinae</taxon>
        <taxon>Stylonychia</taxon>
    </lineage>
</organism>
<feature type="active site" evidence="10 11">
    <location>
        <position position="408"/>
    </location>
</feature>
<evidence type="ECO:0000256" key="7">
    <source>
        <dbReference type="ARBA" id="ARBA00022801"/>
    </source>
</evidence>